<gene>
    <name evidence="5" type="primary">frg1</name>
    <name evidence="5" type="ORF">LOC62_04G005658</name>
</gene>
<protein>
    <submittedName>
        <fullName evidence="5">Protein FRG1</fullName>
    </submittedName>
</protein>
<dbReference type="InterPro" id="IPR008999">
    <property type="entry name" value="Actin-crosslinking"/>
</dbReference>
<dbReference type="GO" id="GO:0005730">
    <property type="term" value="C:nucleolus"/>
    <property type="evidence" value="ECO:0007669"/>
    <property type="project" value="UniProtKB-SubCell"/>
</dbReference>
<feature type="compositionally biased region" description="Basic residues" evidence="4">
    <location>
        <begin position="7"/>
        <end position="24"/>
    </location>
</feature>
<dbReference type="GO" id="GO:0071013">
    <property type="term" value="C:catalytic step 2 spliceosome"/>
    <property type="evidence" value="ECO:0007669"/>
    <property type="project" value="TreeGrafter"/>
</dbReference>
<evidence type="ECO:0000256" key="3">
    <source>
        <dbReference type="ARBA" id="ARBA00023242"/>
    </source>
</evidence>
<dbReference type="GO" id="GO:0051015">
    <property type="term" value="F:actin filament binding"/>
    <property type="evidence" value="ECO:0007669"/>
    <property type="project" value="TreeGrafter"/>
</dbReference>
<dbReference type="Pfam" id="PF06229">
    <property type="entry name" value="FRG1"/>
    <property type="match status" value="1"/>
</dbReference>
<name>A0AAF0YCV7_9TREE</name>
<dbReference type="Proteomes" id="UP000827549">
    <property type="component" value="Chromosome 4"/>
</dbReference>
<keyword evidence="6" id="KW-1185">Reference proteome</keyword>
<evidence type="ECO:0000256" key="2">
    <source>
        <dbReference type="ARBA" id="ARBA00010878"/>
    </source>
</evidence>
<sequence length="308" mass="33400">MSGVVSKRLKFKGDKPKKKKRSHRESHGGDDLEALAAADPSGWMFPTDLNEITGPSYILLPTTPLTCLAWDAQRQRVYAAAVDVPEAPEGANELSASEALQVVEPSDVNHVWVISRLAGSDDVVSLRTSSGTFLTVSPSGVLSATAASRGPLEALVPVLTDSSGIFPKIALRTHSDKFISVPPFTKEEIYAHKSELRGDADTPGEDEGFRIKCQREFVLKARVAAIEGKEGGAGKRRLLEGGPSAGSMEDELRKAKEYQGWKGHRTLVAGGDRKEVKRAIKEGRVAEAMLDRRAAMKRWVNATSLKTR</sequence>
<dbReference type="RefSeq" id="XP_062628188.1">
    <property type="nucleotide sequence ID" value="XM_062772204.1"/>
</dbReference>
<organism evidence="5 6">
    <name type="scientific">Vanrija pseudolonga</name>
    <dbReference type="NCBI Taxonomy" id="143232"/>
    <lineage>
        <taxon>Eukaryota</taxon>
        <taxon>Fungi</taxon>
        <taxon>Dikarya</taxon>
        <taxon>Basidiomycota</taxon>
        <taxon>Agaricomycotina</taxon>
        <taxon>Tremellomycetes</taxon>
        <taxon>Trichosporonales</taxon>
        <taxon>Trichosporonaceae</taxon>
        <taxon>Vanrija</taxon>
    </lineage>
</organism>
<comment type="similarity">
    <text evidence="2">Belongs to the FRG1 family.</text>
</comment>
<accession>A0AAF0YCV7</accession>
<dbReference type="CDD" id="cd23339">
    <property type="entry name" value="beta-trefoil_FSCN_fungal_FRG1-like"/>
    <property type="match status" value="1"/>
</dbReference>
<dbReference type="Gene3D" id="2.80.10.50">
    <property type="match status" value="1"/>
</dbReference>
<dbReference type="EMBL" id="CP086717">
    <property type="protein sequence ID" value="WOO82156.1"/>
    <property type="molecule type" value="Genomic_DNA"/>
</dbReference>
<evidence type="ECO:0000256" key="1">
    <source>
        <dbReference type="ARBA" id="ARBA00004604"/>
    </source>
</evidence>
<dbReference type="GeneID" id="87808886"/>
<feature type="region of interest" description="Disordered" evidence="4">
    <location>
        <begin position="1"/>
        <end position="32"/>
    </location>
</feature>
<evidence type="ECO:0000313" key="5">
    <source>
        <dbReference type="EMBL" id="WOO82156.1"/>
    </source>
</evidence>
<dbReference type="InterPro" id="IPR010414">
    <property type="entry name" value="FRG1"/>
</dbReference>
<dbReference type="AlphaFoldDB" id="A0AAF0YCV7"/>
<dbReference type="SUPFAM" id="SSF50405">
    <property type="entry name" value="Actin-crosslinking proteins"/>
    <property type="match status" value="1"/>
</dbReference>
<proteinExistence type="inferred from homology"/>
<evidence type="ECO:0000313" key="6">
    <source>
        <dbReference type="Proteomes" id="UP000827549"/>
    </source>
</evidence>
<dbReference type="PANTHER" id="PTHR12928">
    <property type="entry name" value="FRG1 PROTEIN"/>
    <property type="match status" value="1"/>
</dbReference>
<keyword evidence="3" id="KW-0539">Nucleus</keyword>
<comment type="subcellular location">
    <subcellularLocation>
        <location evidence="1">Nucleus</location>
        <location evidence="1">Nucleolus</location>
    </subcellularLocation>
</comment>
<evidence type="ECO:0000256" key="4">
    <source>
        <dbReference type="SAM" id="MobiDB-lite"/>
    </source>
</evidence>
<reference evidence="5" key="1">
    <citation type="submission" date="2023-10" db="EMBL/GenBank/DDBJ databases">
        <authorList>
            <person name="Noh H."/>
        </authorList>
    </citation>
    <scope>NUCLEOTIDE SEQUENCE</scope>
    <source>
        <strain evidence="5">DUCC4014</strain>
    </source>
</reference>
<dbReference type="PANTHER" id="PTHR12928:SF0">
    <property type="entry name" value="FSHD REGION GENE 1"/>
    <property type="match status" value="1"/>
</dbReference>